<evidence type="ECO:0000256" key="3">
    <source>
        <dbReference type="ARBA" id="ARBA00022692"/>
    </source>
</evidence>
<proteinExistence type="inferred from homology"/>
<dbReference type="PANTHER" id="PTHR43731:SF14">
    <property type="entry name" value="PRESENILIN-ASSOCIATED RHOMBOID-LIKE PROTEIN, MITOCHONDRIAL"/>
    <property type="match status" value="1"/>
</dbReference>
<feature type="transmembrane region" description="Helical" evidence="8">
    <location>
        <begin position="379"/>
        <end position="396"/>
    </location>
</feature>
<reference evidence="10 11" key="1">
    <citation type="submission" date="2017-03" db="EMBL/GenBank/DDBJ databases">
        <title>Genomes of endolithic fungi from Antarctica.</title>
        <authorList>
            <person name="Coleine C."/>
            <person name="Masonjones S."/>
            <person name="Stajich J.E."/>
        </authorList>
    </citation>
    <scope>NUCLEOTIDE SEQUENCE [LARGE SCALE GENOMIC DNA]</scope>
    <source>
        <strain evidence="10 11">CCFEE 6315</strain>
    </source>
</reference>
<feature type="transmembrane region" description="Helical" evidence="8">
    <location>
        <begin position="554"/>
        <end position="577"/>
    </location>
</feature>
<dbReference type="EMBL" id="NAJL01000039">
    <property type="protein sequence ID" value="TKA24991.1"/>
    <property type="molecule type" value="Genomic_DNA"/>
</dbReference>
<comment type="caution">
    <text evidence="10">The sequence shown here is derived from an EMBL/GenBank/DDBJ whole genome shotgun (WGS) entry which is preliminary data.</text>
</comment>
<keyword evidence="6 8" id="KW-0472">Membrane</keyword>
<sequence>MSHVWTRIAFRAPCSQARARPLLQLFSGYARSQRAQFTTSGSRWRMGEPVTGARSDRVEGWRSEALGAAQRAFSTTAALAAKGRSKPHTPPKGSAPSKGKVDELALRSGLEPAPTVATHTEGLPPEEDGELTWRDFDPEGGMPLPDGERSQAEINAVFGGEQVDAENGNYILSVMHWRRMSGALIDTGLDFPNRSGVGREQALRGLQYVRTLVPGFDEQEAGQRWAEEESVRLQDEIRERSIKLGIYKRDPADEIEEEEEESQQGSEYGRDRSRESELVKHRLQREAQWEQEQAALQARKADEERAALHTQRGPLELAAGVQPSVALTTTGPNGIAIGAAPQSGWLAPVERKPWVKYYEEQAQTIQSNLLPNLSIPGRLLPSLIFLFLILAAAVALPPFYTPPPKSARLYPDTPPAVATLTALTAILTTAFIASRLPPVWKTLNKYFTLVPAYPFAFSLFGATFRHDTLAHLAPNLLTLWLFGLPLHEDVGRATFLAIFFASASVGAFASLTSAVLRKHWMTYMFGSSGGVLGVAAATCVLRPNGTLAVMGYEVPVAAWVFLAVFGAAEAVAVVRGMKSGVDHVGHLGGIVAGISAGAWVRREAARRSASTSASIIVDGESSAVAREGGV</sequence>
<evidence type="ECO:0000256" key="7">
    <source>
        <dbReference type="SAM" id="MobiDB-lite"/>
    </source>
</evidence>
<keyword evidence="5 8" id="KW-1133">Transmembrane helix</keyword>
<gene>
    <name evidence="10" type="ORF">B0A50_06089</name>
</gene>
<evidence type="ECO:0000256" key="5">
    <source>
        <dbReference type="ARBA" id="ARBA00022989"/>
    </source>
</evidence>
<feature type="transmembrane region" description="Helical" evidence="8">
    <location>
        <begin position="583"/>
        <end position="600"/>
    </location>
</feature>
<feature type="region of interest" description="Disordered" evidence="7">
    <location>
        <begin position="79"/>
        <end position="142"/>
    </location>
</feature>
<feature type="domain" description="Peptidase S54 rhomboid" evidence="9">
    <location>
        <begin position="458"/>
        <end position="601"/>
    </location>
</feature>
<evidence type="ECO:0000256" key="2">
    <source>
        <dbReference type="ARBA" id="ARBA00009045"/>
    </source>
</evidence>
<dbReference type="Pfam" id="PF01694">
    <property type="entry name" value="Rhomboid"/>
    <property type="match status" value="1"/>
</dbReference>
<feature type="transmembrane region" description="Helical" evidence="8">
    <location>
        <begin position="493"/>
        <end position="516"/>
    </location>
</feature>
<keyword evidence="3 8" id="KW-0812">Transmembrane</keyword>
<evidence type="ECO:0000313" key="11">
    <source>
        <dbReference type="Proteomes" id="UP000308549"/>
    </source>
</evidence>
<dbReference type="GO" id="GO:0004252">
    <property type="term" value="F:serine-type endopeptidase activity"/>
    <property type="evidence" value="ECO:0007669"/>
    <property type="project" value="InterPro"/>
</dbReference>
<evidence type="ECO:0000259" key="9">
    <source>
        <dbReference type="Pfam" id="PF01694"/>
    </source>
</evidence>
<feature type="compositionally biased region" description="Basic and acidic residues" evidence="7">
    <location>
        <begin position="268"/>
        <end position="279"/>
    </location>
</feature>
<keyword evidence="4" id="KW-0378">Hydrolase</keyword>
<keyword evidence="11" id="KW-1185">Reference proteome</keyword>
<evidence type="ECO:0000256" key="1">
    <source>
        <dbReference type="ARBA" id="ARBA00004141"/>
    </source>
</evidence>
<organism evidence="10 11">
    <name type="scientific">Salinomyces thailandicus</name>
    <dbReference type="NCBI Taxonomy" id="706561"/>
    <lineage>
        <taxon>Eukaryota</taxon>
        <taxon>Fungi</taxon>
        <taxon>Dikarya</taxon>
        <taxon>Ascomycota</taxon>
        <taxon>Pezizomycotina</taxon>
        <taxon>Dothideomycetes</taxon>
        <taxon>Dothideomycetidae</taxon>
        <taxon>Mycosphaerellales</taxon>
        <taxon>Teratosphaeriaceae</taxon>
        <taxon>Salinomyces</taxon>
    </lineage>
</organism>
<dbReference type="InterPro" id="IPR035952">
    <property type="entry name" value="Rhomboid-like_sf"/>
</dbReference>
<dbReference type="InterPro" id="IPR050925">
    <property type="entry name" value="Rhomboid_protease_S54"/>
</dbReference>
<dbReference type="OrthoDB" id="10260614at2759"/>
<evidence type="ECO:0000313" key="10">
    <source>
        <dbReference type="EMBL" id="TKA24991.1"/>
    </source>
</evidence>
<comment type="subcellular location">
    <subcellularLocation>
        <location evidence="1">Membrane</location>
        <topology evidence="1">Multi-pass membrane protein</topology>
    </subcellularLocation>
</comment>
<feature type="compositionally biased region" description="Acidic residues" evidence="7">
    <location>
        <begin position="253"/>
        <end position="262"/>
    </location>
</feature>
<dbReference type="Proteomes" id="UP000308549">
    <property type="component" value="Unassembled WGS sequence"/>
</dbReference>
<feature type="transmembrane region" description="Helical" evidence="8">
    <location>
        <begin position="522"/>
        <end position="542"/>
    </location>
</feature>
<dbReference type="GO" id="GO:0006465">
    <property type="term" value="P:signal peptide processing"/>
    <property type="evidence" value="ECO:0007669"/>
    <property type="project" value="TreeGrafter"/>
</dbReference>
<dbReference type="Gene3D" id="1.20.1540.10">
    <property type="entry name" value="Rhomboid-like"/>
    <property type="match status" value="1"/>
</dbReference>
<feature type="region of interest" description="Disordered" evidence="7">
    <location>
        <begin position="252"/>
        <end position="279"/>
    </location>
</feature>
<dbReference type="SUPFAM" id="SSF144091">
    <property type="entry name" value="Rhomboid-like"/>
    <property type="match status" value="1"/>
</dbReference>
<evidence type="ECO:0000256" key="8">
    <source>
        <dbReference type="SAM" id="Phobius"/>
    </source>
</evidence>
<feature type="transmembrane region" description="Helical" evidence="8">
    <location>
        <begin position="446"/>
        <end position="463"/>
    </location>
</feature>
<dbReference type="AlphaFoldDB" id="A0A4U0TS15"/>
<evidence type="ECO:0000256" key="6">
    <source>
        <dbReference type="ARBA" id="ARBA00023136"/>
    </source>
</evidence>
<dbReference type="InterPro" id="IPR022764">
    <property type="entry name" value="Peptidase_S54_rhomboid_dom"/>
</dbReference>
<feature type="transmembrane region" description="Helical" evidence="8">
    <location>
        <begin position="469"/>
        <end position="486"/>
    </location>
</feature>
<name>A0A4U0TS15_9PEZI</name>
<comment type="similarity">
    <text evidence="2">Belongs to the peptidase S54 family.</text>
</comment>
<feature type="transmembrane region" description="Helical" evidence="8">
    <location>
        <begin position="416"/>
        <end position="434"/>
    </location>
</feature>
<dbReference type="GO" id="GO:0016020">
    <property type="term" value="C:membrane"/>
    <property type="evidence" value="ECO:0007669"/>
    <property type="project" value="UniProtKB-SubCell"/>
</dbReference>
<dbReference type="PANTHER" id="PTHR43731">
    <property type="entry name" value="RHOMBOID PROTEASE"/>
    <property type="match status" value="1"/>
</dbReference>
<evidence type="ECO:0000256" key="4">
    <source>
        <dbReference type="ARBA" id="ARBA00022801"/>
    </source>
</evidence>
<protein>
    <recommendedName>
        <fullName evidence="9">Peptidase S54 rhomboid domain-containing protein</fullName>
    </recommendedName>
</protein>
<accession>A0A4U0TS15</accession>